<accession>A0ABT5MSC7</accession>
<evidence type="ECO:0000313" key="1">
    <source>
        <dbReference type="EMBL" id="MDD0824361.1"/>
    </source>
</evidence>
<comment type="caution">
    <text evidence="1">The sequence shown here is derived from an EMBL/GenBank/DDBJ whole genome shotgun (WGS) entry which is preliminary data.</text>
</comment>
<gene>
    <name evidence="1" type="ORF">PTQ27_07785</name>
</gene>
<keyword evidence="2" id="KW-1185">Reference proteome</keyword>
<organism evidence="1 2">
    <name type="scientific">Mannheimia cairinae</name>
    <dbReference type="NCBI Taxonomy" id="3025936"/>
    <lineage>
        <taxon>Bacteria</taxon>
        <taxon>Pseudomonadati</taxon>
        <taxon>Pseudomonadota</taxon>
        <taxon>Gammaproteobacteria</taxon>
        <taxon>Pasteurellales</taxon>
        <taxon>Pasteurellaceae</taxon>
        <taxon>Mannheimia</taxon>
    </lineage>
</organism>
<proteinExistence type="predicted"/>
<dbReference type="EMBL" id="JAQSJE010000007">
    <property type="protein sequence ID" value="MDD0824361.1"/>
    <property type="molecule type" value="Genomic_DNA"/>
</dbReference>
<sequence>MKYLKKVRKRWQLWQFYRQQPELKTRHNLLREAIKQGIENPVGRARKGRT</sequence>
<reference evidence="1 2" key="1">
    <citation type="submission" date="2023-02" db="EMBL/GenBank/DDBJ databases">
        <title>Mannheimia cairiniae sp. nov., a novel species of Mannheimia obtained from moscovy ducks (Cairina moschata) and reclassification of Mannheimia ovis as heterotypic synonym of Mannheimia pernigra.</title>
        <authorList>
            <person name="Christensen H."/>
        </authorList>
    </citation>
    <scope>NUCLEOTIDE SEQUENCE [LARGE SCALE GENOMIC DNA]</scope>
    <source>
        <strain evidence="1 2">AT1</strain>
    </source>
</reference>
<dbReference type="RefSeq" id="WP_273749073.1">
    <property type="nucleotide sequence ID" value="NZ_JAQSJE010000007.1"/>
</dbReference>
<name>A0ABT5MSC7_9PAST</name>
<protein>
    <submittedName>
        <fullName evidence="1">Uncharacterized protein</fullName>
    </submittedName>
</protein>
<evidence type="ECO:0000313" key="2">
    <source>
        <dbReference type="Proteomes" id="UP001221909"/>
    </source>
</evidence>
<dbReference type="Proteomes" id="UP001221909">
    <property type="component" value="Unassembled WGS sequence"/>
</dbReference>